<evidence type="ECO:0000313" key="2">
    <source>
        <dbReference type="Proteomes" id="UP001498398"/>
    </source>
</evidence>
<organism evidence="1 2">
    <name type="scientific">Marasmiellus scandens</name>
    <dbReference type="NCBI Taxonomy" id="2682957"/>
    <lineage>
        <taxon>Eukaryota</taxon>
        <taxon>Fungi</taxon>
        <taxon>Dikarya</taxon>
        <taxon>Basidiomycota</taxon>
        <taxon>Agaricomycotina</taxon>
        <taxon>Agaricomycetes</taxon>
        <taxon>Agaricomycetidae</taxon>
        <taxon>Agaricales</taxon>
        <taxon>Marasmiineae</taxon>
        <taxon>Omphalotaceae</taxon>
        <taxon>Marasmiellus</taxon>
    </lineage>
</organism>
<dbReference type="Proteomes" id="UP001498398">
    <property type="component" value="Unassembled WGS sequence"/>
</dbReference>
<protein>
    <submittedName>
        <fullName evidence="1">Uncharacterized protein</fullName>
    </submittedName>
</protein>
<reference evidence="1 2" key="1">
    <citation type="submission" date="2024-01" db="EMBL/GenBank/DDBJ databases">
        <title>A draft genome for the cacao thread blight pathogen Marasmiellus scandens.</title>
        <authorList>
            <person name="Baruah I.K."/>
            <person name="Leung J."/>
            <person name="Bukari Y."/>
            <person name="Amoako-Attah I."/>
            <person name="Meinhardt L.W."/>
            <person name="Bailey B.A."/>
            <person name="Cohen S.P."/>
        </authorList>
    </citation>
    <scope>NUCLEOTIDE SEQUENCE [LARGE SCALE GENOMIC DNA]</scope>
    <source>
        <strain evidence="1 2">GH-19</strain>
    </source>
</reference>
<name>A0ABR1J5E4_9AGAR</name>
<keyword evidence="2" id="KW-1185">Reference proteome</keyword>
<comment type="caution">
    <text evidence="1">The sequence shown here is derived from an EMBL/GenBank/DDBJ whole genome shotgun (WGS) entry which is preliminary data.</text>
</comment>
<sequence length="145" mass="15971">MGVSSIALFGGPIGSTNQNLTVNVETVDDEIVGIQTVGVEPIADANEEISTSNYTVDIRSERSQWFTSPTMSSTFQQISFERAENMSINYVLTTATNISDLHGQTILVDDINPEIAWTGSWENKTEITFGTVRSEWCILKAWQGC</sequence>
<gene>
    <name evidence="1" type="ORF">VKT23_013871</name>
</gene>
<accession>A0ABR1J5E4</accession>
<proteinExistence type="predicted"/>
<dbReference type="EMBL" id="JBANRG010000039">
    <property type="protein sequence ID" value="KAK7448112.1"/>
    <property type="molecule type" value="Genomic_DNA"/>
</dbReference>
<evidence type="ECO:0000313" key="1">
    <source>
        <dbReference type="EMBL" id="KAK7448112.1"/>
    </source>
</evidence>